<feature type="compositionally biased region" description="Acidic residues" evidence="5">
    <location>
        <begin position="381"/>
        <end position="406"/>
    </location>
</feature>
<dbReference type="SUPFAM" id="SSF90229">
    <property type="entry name" value="CCCH zinc finger"/>
    <property type="match status" value="3"/>
</dbReference>
<feature type="zinc finger region" description="C3H1-type" evidence="4">
    <location>
        <begin position="290"/>
        <end position="316"/>
    </location>
</feature>
<feature type="domain" description="C3H1-type" evidence="6">
    <location>
        <begin position="261"/>
        <end position="289"/>
    </location>
</feature>
<keyword evidence="8" id="KW-1185">Reference proteome</keyword>
<feature type="compositionally biased region" description="Low complexity" evidence="5">
    <location>
        <begin position="48"/>
        <end position="61"/>
    </location>
</feature>
<proteinExistence type="predicted"/>
<organism evidence="7 8">
    <name type="scientific">Anthostomella pinea</name>
    <dbReference type="NCBI Taxonomy" id="933095"/>
    <lineage>
        <taxon>Eukaryota</taxon>
        <taxon>Fungi</taxon>
        <taxon>Dikarya</taxon>
        <taxon>Ascomycota</taxon>
        <taxon>Pezizomycotina</taxon>
        <taxon>Sordariomycetes</taxon>
        <taxon>Xylariomycetidae</taxon>
        <taxon>Xylariales</taxon>
        <taxon>Xylariaceae</taxon>
        <taxon>Anthostomella</taxon>
    </lineage>
</organism>
<gene>
    <name evidence="7" type="ORF">KHLLAP_LOCUS14299</name>
</gene>
<dbReference type="Gene3D" id="6.10.250.3220">
    <property type="match status" value="1"/>
</dbReference>
<evidence type="ECO:0000259" key="6">
    <source>
        <dbReference type="PROSITE" id="PS50103"/>
    </source>
</evidence>
<feature type="zinc finger region" description="C3H1-type" evidence="4">
    <location>
        <begin position="261"/>
        <end position="289"/>
    </location>
</feature>
<feature type="domain" description="C3H1-type" evidence="6">
    <location>
        <begin position="234"/>
        <end position="260"/>
    </location>
</feature>
<dbReference type="InterPro" id="IPR036855">
    <property type="entry name" value="Znf_CCCH_sf"/>
</dbReference>
<dbReference type="Pfam" id="PF00642">
    <property type="entry name" value="zf-CCCH"/>
    <property type="match status" value="1"/>
</dbReference>
<protein>
    <submittedName>
        <fullName evidence="7">Uu.00g019500.m01.CDS01</fullName>
    </submittedName>
</protein>
<dbReference type="PROSITE" id="PS50103">
    <property type="entry name" value="ZF_C3H1"/>
    <property type="match status" value="4"/>
</dbReference>
<comment type="caution">
    <text evidence="7">The sequence shown here is derived from an EMBL/GenBank/DDBJ whole genome shotgun (WGS) entry which is preliminary data.</text>
</comment>
<dbReference type="PANTHER" id="PTHR46156">
    <property type="entry name" value="CCCH ZINGC FINGER"/>
    <property type="match status" value="1"/>
</dbReference>
<reference evidence="7" key="1">
    <citation type="submission" date="2023-10" db="EMBL/GenBank/DDBJ databases">
        <authorList>
            <person name="Hackl T."/>
        </authorList>
    </citation>
    <scope>NUCLEOTIDE SEQUENCE</scope>
</reference>
<evidence type="ECO:0000256" key="3">
    <source>
        <dbReference type="ARBA" id="ARBA00022833"/>
    </source>
</evidence>
<feature type="region of interest" description="Disordered" evidence="5">
    <location>
        <begin position="20"/>
        <end position="61"/>
    </location>
</feature>
<dbReference type="SMART" id="SM00356">
    <property type="entry name" value="ZnF_C3H1"/>
    <property type="match status" value="4"/>
</dbReference>
<sequence>MPTPEDQELMEQIAQVAGQINRHKAHRDGPGNGTSYPARGSYHRAAPYPHTGYRGGRTRPTTTYRNKTLVLNGQSQAASAASPTEENVPVDPTTPSYVTKNDRHLQLINKSVYEKEAQHRAQAIDHTTRRQWLQRDNREKARFMNTIQPHRTNSVAGPPTPLTSASRYEIEVGGVRFHVVQQGSKLIKAPDDVNPPSATPKEALIGGVKFHRTKNGNLVRHGIVKAQRLAVGVKKVNEQCKTFAWNGSCPKGPTCRYIHDASKTAVCRDWLLKGECLRGDACDLSHEVTDERTPLCMHFAKGKCNNALCSYIHVEHAQTDPVCRAFGIYGYCDMGTSCPDRHVFECPDFSNTGICKMKGCKRAHIDRASVLRKASLRGASEEMEDLSSDDEGAAADSDDVDSDEVEEFIRKDDDDLDFADQKDFIGFR</sequence>
<dbReference type="Gene3D" id="4.10.1000.10">
    <property type="entry name" value="Zinc finger, CCCH-type"/>
    <property type="match status" value="2"/>
</dbReference>
<keyword evidence="2 4" id="KW-0863">Zinc-finger</keyword>
<feature type="domain" description="C3H1-type" evidence="6">
    <location>
        <begin position="317"/>
        <end position="345"/>
    </location>
</feature>
<accession>A0AAI8VZB5</accession>
<evidence type="ECO:0000256" key="4">
    <source>
        <dbReference type="PROSITE-ProRule" id="PRU00723"/>
    </source>
</evidence>
<evidence type="ECO:0000256" key="5">
    <source>
        <dbReference type="SAM" id="MobiDB-lite"/>
    </source>
</evidence>
<dbReference type="InterPro" id="IPR000571">
    <property type="entry name" value="Znf_CCCH"/>
</dbReference>
<evidence type="ECO:0000256" key="1">
    <source>
        <dbReference type="ARBA" id="ARBA00022723"/>
    </source>
</evidence>
<dbReference type="Proteomes" id="UP001295740">
    <property type="component" value="Unassembled WGS sequence"/>
</dbReference>
<feature type="domain" description="C3H1-type" evidence="6">
    <location>
        <begin position="290"/>
        <end position="316"/>
    </location>
</feature>
<feature type="region of interest" description="Disordered" evidence="5">
    <location>
        <begin position="74"/>
        <end position="98"/>
    </location>
</feature>
<dbReference type="AlphaFoldDB" id="A0AAI8VZB5"/>
<dbReference type="PANTHER" id="PTHR46156:SF1">
    <property type="entry name" value="ZINC FINGER CCCH DOMAIN-CONTAINING PROTEIN 3"/>
    <property type="match status" value="1"/>
</dbReference>
<dbReference type="GO" id="GO:0005634">
    <property type="term" value="C:nucleus"/>
    <property type="evidence" value="ECO:0007669"/>
    <property type="project" value="TreeGrafter"/>
</dbReference>
<dbReference type="GO" id="GO:0008270">
    <property type="term" value="F:zinc ion binding"/>
    <property type="evidence" value="ECO:0007669"/>
    <property type="project" value="UniProtKB-KW"/>
</dbReference>
<evidence type="ECO:0000313" key="7">
    <source>
        <dbReference type="EMBL" id="CAJ2513831.1"/>
    </source>
</evidence>
<feature type="compositionally biased region" description="Polar residues" evidence="5">
    <location>
        <begin position="74"/>
        <end position="85"/>
    </location>
</feature>
<dbReference type="EMBL" id="CAUWAG010000020">
    <property type="protein sequence ID" value="CAJ2513831.1"/>
    <property type="molecule type" value="Genomic_DNA"/>
</dbReference>
<feature type="zinc finger region" description="C3H1-type" evidence="4">
    <location>
        <begin position="234"/>
        <end position="260"/>
    </location>
</feature>
<keyword evidence="1 4" id="KW-0479">Metal-binding</keyword>
<feature type="region of interest" description="Disordered" evidence="5">
    <location>
        <begin position="380"/>
        <end position="413"/>
    </location>
</feature>
<name>A0AAI8VZB5_9PEZI</name>
<feature type="zinc finger region" description="C3H1-type" evidence="4">
    <location>
        <begin position="317"/>
        <end position="345"/>
    </location>
</feature>
<evidence type="ECO:0000256" key="2">
    <source>
        <dbReference type="ARBA" id="ARBA00022771"/>
    </source>
</evidence>
<evidence type="ECO:0000313" key="8">
    <source>
        <dbReference type="Proteomes" id="UP001295740"/>
    </source>
</evidence>
<keyword evidence="3 4" id="KW-0862">Zinc</keyword>